<comment type="caution">
    <text evidence="2">The sequence shown here is derived from an EMBL/GenBank/DDBJ whole genome shotgun (WGS) entry which is preliminary data.</text>
</comment>
<protein>
    <recommendedName>
        <fullName evidence="1">DUF7831 domain-containing protein</fullName>
    </recommendedName>
</protein>
<proteinExistence type="predicted"/>
<evidence type="ECO:0000313" key="2">
    <source>
        <dbReference type="EMBL" id="KKM67934.1"/>
    </source>
</evidence>
<accession>A0A0F9JDR0</accession>
<dbReference type="Pfam" id="PF25176">
    <property type="entry name" value="DUF7831"/>
    <property type="match status" value="1"/>
</dbReference>
<dbReference type="EMBL" id="LAZR01010262">
    <property type="protein sequence ID" value="KKM67934.1"/>
    <property type="molecule type" value="Genomic_DNA"/>
</dbReference>
<dbReference type="AlphaFoldDB" id="A0A0F9JDR0"/>
<sequence length="141" mass="15896">MKNLLGMKQIILQKFISRQNLKDNPEKLYIFGDNDSRVGSGGQAREMRGEPNAVGIRTKKAPKTNAIVYYNDNELFENIIKISEDFLKVYKHLLDGKIVIIPSDGIGTGLAKLEENAPNTLKYIDNIIAMLIEKFNAKERG</sequence>
<reference evidence="2" key="1">
    <citation type="journal article" date="2015" name="Nature">
        <title>Complex archaea that bridge the gap between prokaryotes and eukaryotes.</title>
        <authorList>
            <person name="Spang A."/>
            <person name="Saw J.H."/>
            <person name="Jorgensen S.L."/>
            <person name="Zaremba-Niedzwiedzka K."/>
            <person name="Martijn J."/>
            <person name="Lind A.E."/>
            <person name="van Eijk R."/>
            <person name="Schleper C."/>
            <person name="Guy L."/>
            <person name="Ettema T.J."/>
        </authorList>
    </citation>
    <scope>NUCLEOTIDE SEQUENCE</scope>
</reference>
<dbReference type="InterPro" id="IPR057153">
    <property type="entry name" value="DUF7831"/>
</dbReference>
<feature type="domain" description="DUF7831" evidence="1">
    <location>
        <begin position="11"/>
        <end position="126"/>
    </location>
</feature>
<feature type="non-terminal residue" evidence="2">
    <location>
        <position position="141"/>
    </location>
</feature>
<gene>
    <name evidence="2" type="ORF">LCGC14_1466040</name>
</gene>
<organism evidence="2">
    <name type="scientific">marine sediment metagenome</name>
    <dbReference type="NCBI Taxonomy" id="412755"/>
    <lineage>
        <taxon>unclassified sequences</taxon>
        <taxon>metagenomes</taxon>
        <taxon>ecological metagenomes</taxon>
    </lineage>
</organism>
<name>A0A0F9JDR0_9ZZZZ</name>
<evidence type="ECO:0000259" key="1">
    <source>
        <dbReference type="Pfam" id="PF25176"/>
    </source>
</evidence>